<reference evidence="1 2" key="1">
    <citation type="journal article" date="2017" name="Mol. Ecol.">
        <title>Comparative and population genomic landscape of Phellinus noxius: A hypervariable fungus causing root rot in trees.</title>
        <authorList>
            <person name="Chung C.L."/>
            <person name="Lee T.J."/>
            <person name="Akiba M."/>
            <person name="Lee H.H."/>
            <person name="Kuo T.H."/>
            <person name="Liu D."/>
            <person name="Ke H.M."/>
            <person name="Yokoi T."/>
            <person name="Roa M.B."/>
            <person name="Lu M.J."/>
            <person name="Chang Y.Y."/>
            <person name="Ann P.J."/>
            <person name="Tsai J.N."/>
            <person name="Chen C.Y."/>
            <person name="Tzean S.S."/>
            <person name="Ota Y."/>
            <person name="Hattori T."/>
            <person name="Sahashi N."/>
            <person name="Liou R.F."/>
            <person name="Kikuchi T."/>
            <person name="Tsai I.J."/>
        </authorList>
    </citation>
    <scope>NUCLEOTIDE SEQUENCE [LARGE SCALE GENOMIC DNA]</scope>
    <source>
        <strain evidence="1 2">FFPRI411160</strain>
    </source>
</reference>
<sequence>MNNPGSSSSSSRSHHYRPINLRYKNRNGFDEYNKQFPTEELAEGEAIEKQDFARFVIREMGSFFPSIEDMKREVESAETYDSISERIKRLKSEHAQQISKLSRYYAQQVRDDALDRYMQADELKYQTVVGQSASGSANDKGSTYYSNLESFFKQNEQKMLRSHNDIVARTQYEYLRELTELNSRLRRFPGTKQGPQFPSTIEAYHKLSGNKGTLLEVARYLMADEGKRTQMRDVYKWPSQQTEPLIEEYNKNEGFRAEVKRLVNEYRGVKDPRKRTLPG</sequence>
<dbReference type="OrthoDB" id="3058840at2759"/>
<proteinExistence type="predicted"/>
<dbReference type="Proteomes" id="UP000217199">
    <property type="component" value="Unassembled WGS sequence"/>
</dbReference>
<evidence type="ECO:0000313" key="1">
    <source>
        <dbReference type="EMBL" id="PAV19988.1"/>
    </source>
</evidence>
<keyword evidence="2" id="KW-1185">Reference proteome</keyword>
<dbReference type="AlphaFoldDB" id="A0A286UK94"/>
<gene>
    <name evidence="1" type="ORF">PNOK_0492200</name>
</gene>
<accession>A0A286UK94</accession>
<organism evidence="1 2">
    <name type="scientific">Pyrrhoderma noxium</name>
    <dbReference type="NCBI Taxonomy" id="2282107"/>
    <lineage>
        <taxon>Eukaryota</taxon>
        <taxon>Fungi</taxon>
        <taxon>Dikarya</taxon>
        <taxon>Basidiomycota</taxon>
        <taxon>Agaricomycotina</taxon>
        <taxon>Agaricomycetes</taxon>
        <taxon>Hymenochaetales</taxon>
        <taxon>Hymenochaetaceae</taxon>
        <taxon>Pyrrhoderma</taxon>
    </lineage>
</organism>
<comment type="caution">
    <text evidence="1">The sequence shown here is derived from an EMBL/GenBank/DDBJ whole genome shotgun (WGS) entry which is preliminary data.</text>
</comment>
<evidence type="ECO:0000313" key="2">
    <source>
        <dbReference type="Proteomes" id="UP000217199"/>
    </source>
</evidence>
<dbReference type="EMBL" id="NBII01000004">
    <property type="protein sequence ID" value="PAV19988.1"/>
    <property type="molecule type" value="Genomic_DNA"/>
</dbReference>
<dbReference type="InParanoid" id="A0A286UK94"/>
<name>A0A286UK94_9AGAM</name>
<protein>
    <submittedName>
        <fullName evidence="1">Uncharacterized protein</fullName>
    </submittedName>
</protein>